<evidence type="ECO:0000256" key="2">
    <source>
        <dbReference type="ARBA" id="ARBA00023125"/>
    </source>
</evidence>
<gene>
    <name evidence="5" type="ORF">JOC94_002497</name>
</gene>
<reference evidence="5 6" key="1">
    <citation type="submission" date="2021-01" db="EMBL/GenBank/DDBJ databases">
        <title>Genomic Encyclopedia of Type Strains, Phase IV (KMG-IV): sequencing the most valuable type-strain genomes for metagenomic binning, comparative biology and taxonomic classification.</title>
        <authorList>
            <person name="Goeker M."/>
        </authorList>
    </citation>
    <scope>NUCLEOTIDE SEQUENCE [LARGE SCALE GENOMIC DNA]</scope>
    <source>
        <strain evidence="5 6">DSM 105453</strain>
    </source>
</reference>
<dbReference type="InterPro" id="IPR018062">
    <property type="entry name" value="HTH_AraC-typ_CS"/>
</dbReference>
<sequence length="491" mass="58536">MIIHLFTTDELEAKGIRWLVESHVTGVKLVPFDRVENMLEAFAKEQPELYIIDMDKWEPDDDSFGSWLQSVRWLGISSERIFQTAYRGLRFRAQDVLFRPIAPDELMKCIQRQRFQIRNDKRKATINPGETPEKLVIDYSDIFLGGPKIRKPHSMTALLTQDPNKLPVVYAKLQEFPFPKSKLIFAFSQLVLCVDEVPAENRYQEEYYAFFDQWKEEQNEPLAMIMNTHWQGLSIKEMYERTKQLTEMIFFEGYDIILAKAEQIHWSSMDPFLTPLEQRQWIEMLEKRDIQAIREWMEHAFLDYEKPYPPPEMVRIRITSVLAQIRRYMKSQQLQHPNWERDYHDVFRQIIQEPVVYRIVQDLLSFTIRLLTEQDGRIDADFKTLVDRVKSLMESNYWNPQWNLEDCANTLQIHKSTLSRRFAAESGKTFRETLHEIKMGEAKRLLKETNLSLDEIARLVGYQYRTYFNAKFKQMEKKTPTEYRMGLGHLS</sequence>
<dbReference type="PROSITE" id="PS01124">
    <property type="entry name" value="HTH_ARAC_FAMILY_2"/>
    <property type="match status" value="1"/>
</dbReference>
<evidence type="ECO:0000256" key="3">
    <source>
        <dbReference type="ARBA" id="ARBA00023163"/>
    </source>
</evidence>
<dbReference type="SUPFAM" id="SSF52172">
    <property type="entry name" value="CheY-like"/>
    <property type="match status" value="1"/>
</dbReference>
<dbReference type="SUPFAM" id="SSF46689">
    <property type="entry name" value="Homeodomain-like"/>
    <property type="match status" value="1"/>
</dbReference>
<dbReference type="PROSITE" id="PS00041">
    <property type="entry name" value="HTH_ARAC_FAMILY_1"/>
    <property type="match status" value="1"/>
</dbReference>
<dbReference type="InterPro" id="IPR009057">
    <property type="entry name" value="Homeodomain-like_sf"/>
</dbReference>
<name>A0ABS2R8N0_9BACI</name>
<evidence type="ECO:0000259" key="4">
    <source>
        <dbReference type="PROSITE" id="PS01124"/>
    </source>
</evidence>
<dbReference type="Proteomes" id="UP000823485">
    <property type="component" value="Unassembled WGS sequence"/>
</dbReference>
<protein>
    <submittedName>
        <fullName evidence="5">AraC-like DNA-binding protein</fullName>
    </submittedName>
</protein>
<organism evidence="5 6">
    <name type="scientific">Siminovitchia thermophila</name>
    <dbReference type="NCBI Taxonomy" id="1245522"/>
    <lineage>
        <taxon>Bacteria</taxon>
        <taxon>Bacillati</taxon>
        <taxon>Bacillota</taxon>
        <taxon>Bacilli</taxon>
        <taxon>Bacillales</taxon>
        <taxon>Bacillaceae</taxon>
        <taxon>Siminovitchia</taxon>
    </lineage>
</organism>
<dbReference type="PANTHER" id="PTHR43280:SF28">
    <property type="entry name" value="HTH-TYPE TRANSCRIPTIONAL ACTIVATOR RHAS"/>
    <property type="match status" value="1"/>
</dbReference>
<dbReference type="PANTHER" id="PTHR43280">
    <property type="entry name" value="ARAC-FAMILY TRANSCRIPTIONAL REGULATOR"/>
    <property type="match status" value="1"/>
</dbReference>
<dbReference type="InterPro" id="IPR011006">
    <property type="entry name" value="CheY-like_superfamily"/>
</dbReference>
<dbReference type="RefSeq" id="WP_077113816.1">
    <property type="nucleotide sequence ID" value="NZ_JAFBFH010000015.1"/>
</dbReference>
<dbReference type="SMART" id="SM00342">
    <property type="entry name" value="HTH_ARAC"/>
    <property type="match status" value="1"/>
</dbReference>
<evidence type="ECO:0000313" key="5">
    <source>
        <dbReference type="EMBL" id="MBM7715509.1"/>
    </source>
</evidence>
<keyword evidence="1" id="KW-0805">Transcription regulation</keyword>
<evidence type="ECO:0000313" key="6">
    <source>
        <dbReference type="Proteomes" id="UP000823485"/>
    </source>
</evidence>
<dbReference type="Gene3D" id="1.10.10.60">
    <property type="entry name" value="Homeodomain-like"/>
    <property type="match status" value="1"/>
</dbReference>
<feature type="domain" description="HTH araC/xylS-type" evidence="4">
    <location>
        <begin position="387"/>
        <end position="486"/>
    </location>
</feature>
<keyword evidence="2" id="KW-0238">DNA-binding</keyword>
<dbReference type="InterPro" id="IPR018060">
    <property type="entry name" value="HTH_AraC"/>
</dbReference>
<accession>A0ABS2R8N0</accession>
<comment type="caution">
    <text evidence="5">The sequence shown here is derived from an EMBL/GenBank/DDBJ whole genome shotgun (WGS) entry which is preliminary data.</text>
</comment>
<proteinExistence type="predicted"/>
<keyword evidence="3" id="KW-0804">Transcription</keyword>
<evidence type="ECO:0000256" key="1">
    <source>
        <dbReference type="ARBA" id="ARBA00023015"/>
    </source>
</evidence>
<dbReference type="Pfam" id="PF12833">
    <property type="entry name" value="HTH_18"/>
    <property type="match status" value="1"/>
</dbReference>
<keyword evidence="6" id="KW-1185">Reference proteome</keyword>
<dbReference type="EMBL" id="JAFBFH010000015">
    <property type="protein sequence ID" value="MBM7715509.1"/>
    <property type="molecule type" value="Genomic_DNA"/>
</dbReference>